<evidence type="ECO:0000313" key="2">
    <source>
        <dbReference type="EMBL" id="KAL1257439.1"/>
    </source>
</evidence>
<accession>A0ABR3M063</accession>
<keyword evidence="3" id="KW-1185">Reference proteome</keyword>
<dbReference type="EMBL" id="JAYMGO010000017">
    <property type="protein sequence ID" value="KAL1257439.1"/>
    <property type="molecule type" value="Genomic_DNA"/>
</dbReference>
<protein>
    <submittedName>
        <fullName evidence="2">Uncharacterized protein</fullName>
    </submittedName>
</protein>
<proteinExistence type="predicted"/>
<evidence type="ECO:0000313" key="3">
    <source>
        <dbReference type="Proteomes" id="UP001558613"/>
    </source>
</evidence>
<feature type="region of interest" description="Disordered" evidence="1">
    <location>
        <begin position="45"/>
        <end position="66"/>
    </location>
</feature>
<evidence type="ECO:0000256" key="1">
    <source>
        <dbReference type="SAM" id="MobiDB-lite"/>
    </source>
</evidence>
<name>A0ABR3M063_9TELE</name>
<sequence length="151" mass="17346">MADLQALCSVSRVNCVPCEGEHECYAVSVIRLQWAARRRQHSGSGHALMRADRRDRKKMSQQSCENKQLHMRNPSCERLLSNSEKRATSSKHLLLSCTENRKPYEFDGMSASEWLDCRDELKSQIWMCSIRDPIKALSNERSTSCTRLLLA</sequence>
<dbReference type="Proteomes" id="UP001558613">
    <property type="component" value="Unassembled WGS sequence"/>
</dbReference>
<gene>
    <name evidence="2" type="ORF">QQF64_010683</name>
</gene>
<organism evidence="2 3">
    <name type="scientific">Cirrhinus molitorella</name>
    <name type="common">mud carp</name>
    <dbReference type="NCBI Taxonomy" id="172907"/>
    <lineage>
        <taxon>Eukaryota</taxon>
        <taxon>Metazoa</taxon>
        <taxon>Chordata</taxon>
        <taxon>Craniata</taxon>
        <taxon>Vertebrata</taxon>
        <taxon>Euteleostomi</taxon>
        <taxon>Actinopterygii</taxon>
        <taxon>Neopterygii</taxon>
        <taxon>Teleostei</taxon>
        <taxon>Ostariophysi</taxon>
        <taxon>Cypriniformes</taxon>
        <taxon>Cyprinidae</taxon>
        <taxon>Labeoninae</taxon>
        <taxon>Labeonini</taxon>
        <taxon>Cirrhinus</taxon>
    </lineage>
</organism>
<reference evidence="2 3" key="1">
    <citation type="submission" date="2023-09" db="EMBL/GenBank/DDBJ databases">
        <authorList>
            <person name="Wang M."/>
        </authorList>
    </citation>
    <scope>NUCLEOTIDE SEQUENCE [LARGE SCALE GENOMIC DNA]</scope>
    <source>
        <strain evidence="2">GT-2023</strain>
        <tissue evidence="2">Liver</tissue>
    </source>
</reference>
<comment type="caution">
    <text evidence="2">The sequence shown here is derived from an EMBL/GenBank/DDBJ whole genome shotgun (WGS) entry which is preliminary data.</text>
</comment>